<name>A0A6J7BY60_9ZZZZ</name>
<proteinExistence type="predicted"/>
<dbReference type="AlphaFoldDB" id="A0A6J7BY60"/>
<protein>
    <submittedName>
        <fullName evidence="1">Unannotated protein</fullName>
    </submittedName>
</protein>
<dbReference type="EMBL" id="CAFBIZ010000096">
    <property type="protein sequence ID" value="CAB4849791.1"/>
    <property type="molecule type" value="Genomic_DNA"/>
</dbReference>
<evidence type="ECO:0000313" key="1">
    <source>
        <dbReference type="EMBL" id="CAB4849791.1"/>
    </source>
</evidence>
<reference evidence="1" key="1">
    <citation type="submission" date="2020-05" db="EMBL/GenBank/DDBJ databases">
        <authorList>
            <person name="Chiriac C."/>
            <person name="Salcher M."/>
            <person name="Ghai R."/>
            <person name="Kavagutti S V."/>
        </authorList>
    </citation>
    <scope>NUCLEOTIDE SEQUENCE</scope>
</reference>
<organism evidence="1">
    <name type="scientific">freshwater metagenome</name>
    <dbReference type="NCBI Taxonomy" id="449393"/>
    <lineage>
        <taxon>unclassified sequences</taxon>
        <taxon>metagenomes</taxon>
        <taxon>ecological metagenomes</taxon>
    </lineage>
</organism>
<gene>
    <name evidence="1" type="ORF">UFOPK3268_00852</name>
</gene>
<accession>A0A6J7BY60</accession>
<sequence>MAPVAPVATAAVTTRDPFKPLFYVGGSSVASVADTTTTTPAEVPVAPPSVATVNPLTLTVSSIDPVAQTAVVGVDAKPYTVGVGVPFAKYFTVYSVFNANCVGVLFGDQSIPVCTTVPQSVSP</sequence>